<gene>
    <name evidence="1" type="ORF">ACFQZS_05815</name>
</gene>
<organism evidence="1 2">
    <name type="scientific">Mucilaginibacter calamicampi</name>
    <dbReference type="NCBI Taxonomy" id="1302352"/>
    <lineage>
        <taxon>Bacteria</taxon>
        <taxon>Pseudomonadati</taxon>
        <taxon>Bacteroidota</taxon>
        <taxon>Sphingobacteriia</taxon>
        <taxon>Sphingobacteriales</taxon>
        <taxon>Sphingobacteriaceae</taxon>
        <taxon>Mucilaginibacter</taxon>
    </lineage>
</organism>
<dbReference type="InterPro" id="IPR003329">
    <property type="entry name" value="Cytidylyl_trans"/>
</dbReference>
<dbReference type="InterPro" id="IPR029044">
    <property type="entry name" value="Nucleotide-diphossugar_trans"/>
</dbReference>
<keyword evidence="2" id="KW-1185">Reference proteome</keyword>
<dbReference type="GO" id="GO:0016779">
    <property type="term" value="F:nucleotidyltransferase activity"/>
    <property type="evidence" value="ECO:0007669"/>
    <property type="project" value="UniProtKB-KW"/>
</dbReference>
<dbReference type="RefSeq" id="WP_377098207.1">
    <property type="nucleotide sequence ID" value="NZ_JBHTHU010000005.1"/>
</dbReference>
<protein>
    <submittedName>
        <fullName evidence="1">Acylneuraminate cytidylyltransferase family protein</fullName>
        <ecNumber evidence="1">2.7.7.-</ecNumber>
    </submittedName>
</protein>
<dbReference type="SUPFAM" id="SSF53448">
    <property type="entry name" value="Nucleotide-diphospho-sugar transferases"/>
    <property type="match status" value="1"/>
</dbReference>
<dbReference type="EC" id="2.7.7.-" evidence="1"/>
<dbReference type="PANTHER" id="PTHR21485:SF6">
    <property type="entry name" value="N-ACYLNEURAMINATE CYTIDYLYLTRANSFERASE-RELATED"/>
    <property type="match status" value="1"/>
</dbReference>
<dbReference type="EMBL" id="JBHTHU010000005">
    <property type="protein sequence ID" value="MFD0749651.1"/>
    <property type="molecule type" value="Genomic_DNA"/>
</dbReference>
<dbReference type="Pfam" id="PF02348">
    <property type="entry name" value="CTP_transf_3"/>
    <property type="match status" value="1"/>
</dbReference>
<dbReference type="CDD" id="cd02513">
    <property type="entry name" value="CMP-NeuAc_Synthase"/>
    <property type="match status" value="1"/>
</dbReference>
<comment type="caution">
    <text evidence="1">The sequence shown here is derived from an EMBL/GenBank/DDBJ whole genome shotgun (WGS) entry which is preliminary data.</text>
</comment>
<reference evidence="2" key="1">
    <citation type="journal article" date="2019" name="Int. J. Syst. Evol. Microbiol.">
        <title>The Global Catalogue of Microorganisms (GCM) 10K type strain sequencing project: providing services to taxonomists for standard genome sequencing and annotation.</title>
        <authorList>
            <consortium name="The Broad Institute Genomics Platform"/>
            <consortium name="The Broad Institute Genome Sequencing Center for Infectious Disease"/>
            <person name="Wu L."/>
            <person name="Ma J."/>
        </authorList>
    </citation>
    <scope>NUCLEOTIDE SEQUENCE [LARGE SCALE GENOMIC DNA]</scope>
    <source>
        <strain evidence="2">CCUG 63418</strain>
    </source>
</reference>
<keyword evidence="1" id="KW-0808">Transferase</keyword>
<dbReference type="Proteomes" id="UP001596958">
    <property type="component" value="Unassembled WGS sequence"/>
</dbReference>
<name>A0ABW2YT95_9SPHI</name>
<accession>A0ABW2YT95</accession>
<dbReference type="PANTHER" id="PTHR21485">
    <property type="entry name" value="HAD SUPERFAMILY MEMBERS CMAS AND KDSC"/>
    <property type="match status" value="1"/>
</dbReference>
<dbReference type="Gene3D" id="3.90.550.10">
    <property type="entry name" value="Spore Coat Polysaccharide Biosynthesis Protein SpsA, Chain A"/>
    <property type="match status" value="1"/>
</dbReference>
<dbReference type="InterPro" id="IPR050793">
    <property type="entry name" value="CMP-NeuNAc_synthase"/>
</dbReference>
<evidence type="ECO:0000313" key="1">
    <source>
        <dbReference type="EMBL" id="MFD0749651.1"/>
    </source>
</evidence>
<evidence type="ECO:0000313" key="2">
    <source>
        <dbReference type="Proteomes" id="UP001596958"/>
    </source>
</evidence>
<proteinExistence type="predicted"/>
<sequence length="241" mass="27567">MTTLITICARGGSKGIPGKNIKLLNGIPLIAYTIWIAQQFAKQHNADIAISTDDEDIKQAALEFGLHTTYTRPALFATDTAGKIDTIFDLLVYEENNQGKKYDYILDLDVTSPLRTIADLNAAFKIIEENSEALNLFSVNPAARNPYFNMVEKKETGFYDLVKREGAILSRQTAPQVFDLNASFYFYKRAFFEQNNKTVFSQRSLIYLMPHLCFDLDHPIDFEFLDFLLTNNKLEFAIWKY</sequence>
<keyword evidence="1" id="KW-0548">Nucleotidyltransferase</keyword>